<comment type="caution">
    <text evidence="1">The sequence shown here is derived from an EMBL/GenBank/DDBJ whole genome shotgun (WGS) entry which is preliminary data.</text>
</comment>
<dbReference type="AlphaFoldDB" id="A0A9D4EP69"/>
<protein>
    <submittedName>
        <fullName evidence="1">Uncharacterized protein</fullName>
    </submittedName>
</protein>
<evidence type="ECO:0000313" key="1">
    <source>
        <dbReference type="EMBL" id="KAH3782878.1"/>
    </source>
</evidence>
<organism evidence="1 2">
    <name type="scientific">Dreissena polymorpha</name>
    <name type="common">Zebra mussel</name>
    <name type="synonym">Mytilus polymorpha</name>
    <dbReference type="NCBI Taxonomy" id="45954"/>
    <lineage>
        <taxon>Eukaryota</taxon>
        <taxon>Metazoa</taxon>
        <taxon>Spiralia</taxon>
        <taxon>Lophotrochozoa</taxon>
        <taxon>Mollusca</taxon>
        <taxon>Bivalvia</taxon>
        <taxon>Autobranchia</taxon>
        <taxon>Heteroconchia</taxon>
        <taxon>Euheterodonta</taxon>
        <taxon>Imparidentia</taxon>
        <taxon>Neoheterodontei</taxon>
        <taxon>Myida</taxon>
        <taxon>Dreissenoidea</taxon>
        <taxon>Dreissenidae</taxon>
        <taxon>Dreissena</taxon>
    </lineage>
</organism>
<proteinExistence type="predicted"/>
<reference evidence="1" key="1">
    <citation type="journal article" date="2019" name="bioRxiv">
        <title>The Genome of the Zebra Mussel, Dreissena polymorpha: A Resource for Invasive Species Research.</title>
        <authorList>
            <person name="McCartney M.A."/>
            <person name="Auch B."/>
            <person name="Kono T."/>
            <person name="Mallez S."/>
            <person name="Zhang Y."/>
            <person name="Obille A."/>
            <person name="Becker A."/>
            <person name="Abrahante J.E."/>
            <person name="Garbe J."/>
            <person name="Badalamenti J.P."/>
            <person name="Herman A."/>
            <person name="Mangelson H."/>
            <person name="Liachko I."/>
            <person name="Sullivan S."/>
            <person name="Sone E.D."/>
            <person name="Koren S."/>
            <person name="Silverstein K.A.T."/>
            <person name="Beckman K.B."/>
            <person name="Gohl D.M."/>
        </authorList>
    </citation>
    <scope>NUCLEOTIDE SEQUENCE</scope>
    <source>
        <strain evidence="1">Duluth1</strain>
        <tissue evidence="1">Whole animal</tissue>
    </source>
</reference>
<dbReference type="Proteomes" id="UP000828390">
    <property type="component" value="Unassembled WGS sequence"/>
</dbReference>
<sequence>MAELVSPNTEELTDDMLDHIMFKQNTQIVVDTVLGKKKYDLLVHVVDIVLGKKKYDLLDHGKLQLT</sequence>
<reference evidence="1" key="2">
    <citation type="submission" date="2020-11" db="EMBL/GenBank/DDBJ databases">
        <authorList>
            <person name="McCartney M.A."/>
            <person name="Auch B."/>
            <person name="Kono T."/>
            <person name="Mallez S."/>
            <person name="Becker A."/>
            <person name="Gohl D.M."/>
            <person name="Silverstein K.A.T."/>
            <person name="Koren S."/>
            <person name="Bechman K.B."/>
            <person name="Herman A."/>
            <person name="Abrahante J.E."/>
            <person name="Garbe J."/>
        </authorList>
    </citation>
    <scope>NUCLEOTIDE SEQUENCE</scope>
    <source>
        <strain evidence="1">Duluth1</strain>
        <tissue evidence="1">Whole animal</tissue>
    </source>
</reference>
<name>A0A9D4EP69_DREPO</name>
<dbReference type="EMBL" id="JAIWYP010000008">
    <property type="protein sequence ID" value="KAH3782878.1"/>
    <property type="molecule type" value="Genomic_DNA"/>
</dbReference>
<evidence type="ECO:0000313" key="2">
    <source>
        <dbReference type="Proteomes" id="UP000828390"/>
    </source>
</evidence>
<keyword evidence="2" id="KW-1185">Reference proteome</keyword>
<accession>A0A9D4EP69</accession>
<gene>
    <name evidence="1" type="ORF">DPMN_160800</name>
</gene>